<gene>
    <name evidence="1" type="ORF">S12H4_42804</name>
</gene>
<proteinExistence type="predicted"/>
<dbReference type="AlphaFoldDB" id="X1UEG8"/>
<protein>
    <submittedName>
        <fullName evidence="1">Uncharacterized protein</fullName>
    </submittedName>
</protein>
<evidence type="ECO:0000313" key="1">
    <source>
        <dbReference type="EMBL" id="GAJ15908.1"/>
    </source>
</evidence>
<sequence length="56" mass="6387">MIDIEIESADAAPTKELKTEIENIAELYAHRFLKQCRAKTKQFLIDPKARRANSGL</sequence>
<organism evidence="1">
    <name type="scientific">marine sediment metagenome</name>
    <dbReference type="NCBI Taxonomy" id="412755"/>
    <lineage>
        <taxon>unclassified sequences</taxon>
        <taxon>metagenomes</taxon>
        <taxon>ecological metagenomes</taxon>
    </lineage>
</organism>
<feature type="non-terminal residue" evidence="1">
    <location>
        <position position="56"/>
    </location>
</feature>
<dbReference type="EMBL" id="BARW01026220">
    <property type="protein sequence ID" value="GAJ15908.1"/>
    <property type="molecule type" value="Genomic_DNA"/>
</dbReference>
<comment type="caution">
    <text evidence="1">The sequence shown here is derived from an EMBL/GenBank/DDBJ whole genome shotgun (WGS) entry which is preliminary data.</text>
</comment>
<name>X1UEG8_9ZZZZ</name>
<reference evidence="1" key="1">
    <citation type="journal article" date="2014" name="Front. Microbiol.">
        <title>High frequency of phylogenetically diverse reductive dehalogenase-homologous genes in deep subseafloor sedimentary metagenomes.</title>
        <authorList>
            <person name="Kawai M."/>
            <person name="Futagami T."/>
            <person name="Toyoda A."/>
            <person name="Takaki Y."/>
            <person name="Nishi S."/>
            <person name="Hori S."/>
            <person name="Arai W."/>
            <person name="Tsubouchi T."/>
            <person name="Morono Y."/>
            <person name="Uchiyama I."/>
            <person name="Ito T."/>
            <person name="Fujiyama A."/>
            <person name="Inagaki F."/>
            <person name="Takami H."/>
        </authorList>
    </citation>
    <scope>NUCLEOTIDE SEQUENCE</scope>
    <source>
        <strain evidence="1">Expedition CK06-06</strain>
    </source>
</reference>
<accession>X1UEG8</accession>